<name>A0A6P8E4W4_PUNGR</name>
<dbReference type="RefSeq" id="XP_031400013.1">
    <property type="nucleotide sequence ID" value="XM_031544153.1"/>
</dbReference>
<keyword evidence="2" id="KW-1185">Reference proteome</keyword>
<proteinExistence type="predicted"/>
<protein>
    <submittedName>
        <fullName evidence="3">Uncharacterized protein LOC116210293 isoform X1</fullName>
    </submittedName>
</protein>
<evidence type="ECO:0000313" key="2">
    <source>
        <dbReference type="Proteomes" id="UP000515151"/>
    </source>
</evidence>
<keyword evidence="1" id="KW-1133">Transmembrane helix</keyword>
<dbReference type="GeneID" id="116210293"/>
<dbReference type="AlphaFoldDB" id="A0A6P8E4W4"/>
<organism evidence="2 3">
    <name type="scientific">Punica granatum</name>
    <name type="common">Pomegranate</name>
    <dbReference type="NCBI Taxonomy" id="22663"/>
    <lineage>
        <taxon>Eukaryota</taxon>
        <taxon>Viridiplantae</taxon>
        <taxon>Streptophyta</taxon>
        <taxon>Embryophyta</taxon>
        <taxon>Tracheophyta</taxon>
        <taxon>Spermatophyta</taxon>
        <taxon>Magnoliopsida</taxon>
        <taxon>eudicotyledons</taxon>
        <taxon>Gunneridae</taxon>
        <taxon>Pentapetalae</taxon>
        <taxon>rosids</taxon>
        <taxon>malvids</taxon>
        <taxon>Myrtales</taxon>
        <taxon>Lythraceae</taxon>
        <taxon>Punica</taxon>
    </lineage>
</organism>
<dbReference type="Proteomes" id="UP000515151">
    <property type="component" value="Chromosome 1"/>
</dbReference>
<gene>
    <name evidence="3" type="primary">LOC116210293</name>
</gene>
<evidence type="ECO:0000256" key="1">
    <source>
        <dbReference type="SAM" id="Phobius"/>
    </source>
</evidence>
<keyword evidence="1" id="KW-0472">Membrane</keyword>
<reference evidence="3" key="2">
    <citation type="submission" date="2025-08" db="UniProtKB">
        <authorList>
            <consortium name="RefSeq"/>
        </authorList>
    </citation>
    <scope>IDENTIFICATION</scope>
    <source>
        <tissue evidence="3">Leaf</tissue>
    </source>
</reference>
<reference evidence="2" key="1">
    <citation type="journal article" date="2020" name="Plant Biotechnol. J.">
        <title>The pomegranate (Punica granatum L.) draft genome dissects genetic divergence between soft- and hard-seeded cultivars.</title>
        <authorList>
            <person name="Luo X."/>
            <person name="Li H."/>
            <person name="Wu Z."/>
            <person name="Yao W."/>
            <person name="Zhao P."/>
            <person name="Cao D."/>
            <person name="Yu H."/>
            <person name="Li K."/>
            <person name="Poudel K."/>
            <person name="Zhao D."/>
            <person name="Zhang F."/>
            <person name="Xia X."/>
            <person name="Chen L."/>
            <person name="Wang Q."/>
            <person name="Jing D."/>
            <person name="Cao S."/>
        </authorList>
    </citation>
    <scope>NUCLEOTIDE SEQUENCE [LARGE SCALE GENOMIC DNA]</scope>
    <source>
        <strain evidence="2">cv. Tunisia</strain>
    </source>
</reference>
<keyword evidence="1" id="KW-0812">Transmembrane</keyword>
<feature type="transmembrane region" description="Helical" evidence="1">
    <location>
        <begin position="99"/>
        <end position="121"/>
    </location>
</feature>
<accession>A0A6P8E4W4</accession>
<evidence type="ECO:0000313" key="3">
    <source>
        <dbReference type="RefSeq" id="XP_031400013.1"/>
    </source>
</evidence>
<sequence length="161" mass="17943">MATGSTIVVGANKFHPTLIFSLSSSFFKAAGQDVYPMLARQFYAHFDTTNQKGGVIKTSVKELKKEAKMDVDAELIEHPSGTEGDTSNSQNSGILFNEYITGILIVVYLFLFNLNCHFSMCKSVYFIQKKRGMHICLNQFPSNSFTSLSTHGSFDYVLTKI</sequence>